<evidence type="ECO:0000313" key="1">
    <source>
        <dbReference type="EMBL" id="QHU09196.1"/>
    </source>
</evidence>
<protein>
    <submittedName>
        <fullName evidence="1">Uncharacterized protein</fullName>
    </submittedName>
</protein>
<organism evidence="1">
    <name type="scientific">viral metagenome</name>
    <dbReference type="NCBI Taxonomy" id="1070528"/>
    <lineage>
        <taxon>unclassified sequences</taxon>
        <taxon>metagenomes</taxon>
        <taxon>organismal metagenomes</taxon>
    </lineage>
</organism>
<accession>A0A6C0JWK9</accession>
<proteinExistence type="predicted"/>
<dbReference type="EMBL" id="MN740706">
    <property type="protein sequence ID" value="QHU09196.1"/>
    <property type="molecule type" value="Genomic_DNA"/>
</dbReference>
<sequence length="311" mass="36907">MKICIHIQTHQPHFKYTNQLILSFLNLTNIQILEIPIFIVLDDNKSINNFKNEYNYDYDLIYFLNTEEIINNFHLEFTEKKKDLFKNVINVRWGSGGHRNYVAVKRTYSILELEKMGYNYVWSLDCESLILKNTNIQTIIDSNMKKPLLTVGKNNSGVKYPQIVEKIFNNNFSDYRDISVRMNDFWFIHTKYFKSMIQLLFNIHEQPISYFVTGSEQSLYEYYLYSLYIKNSNDINLIIIDGDTHGNTLFNKIINSNTNLEHFANDINNKYFNYIQSYRGDYYMNCIRSNRGKKLISKLNINIAVSNYQGS</sequence>
<name>A0A6C0JWK9_9ZZZZ</name>
<reference evidence="1" key="1">
    <citation type="journal article" date="2020" name="Nature">
        <title>Giant virus diversity and host interactions through global metagenomics.</title>
        <authorList>
            <person name="Schulz F."/>
            <person name="Roux S."/>
            <person name="Paez-Espino D."/>
            <person name="Jungbluth S."/>
            <person name="Walsh D.A."/>
            <person name="Denef V.J."/>
            <person name="McMahon K.D."/>
            <person name="Konstantinidis K.T."/>
            <person name="Eloe-Fadrosh E.A."/>
            <person name="Kyrpides N.C."/>
            <person name="Woyke T."/>
        </authorList>
    </citation>
    <scope>NUCLEOTIDE SEQUENCE</scope>
    <source>
        <strain evidence="1">GVMAG-S-1074260-58</strain>
    </source>
</reference>
<dbReference type="AlphaFoldDB" id="A0A6C0JWK9"/>